<dbReference type="GeneID" id="8103982"/>
<sequence length="793" mass="87907">MPERRQRIPEEKWEKHKGDIVSHFLETDLKHVIEQMRQRHGFPRINIPERSEPGVFTSIIIPIFTNLSTDAFEGDKHKGNLAMSSFMETTLLRTNSKKEIARNVTFTDRCYYTENASTPHGVLICSPPETMVFPQNRDLRIDNLPWLLFNQEVQSQTILYQTLSGHTTFMSGGSSDAFGRHTLLPAQDLILMSIYPSTSGFNNWTFDCNNMFDSLPGIGSACDFLQPQINESVEKYTNLASTPIDHELQSASLSALMQKDRYLVEESSVQCSTPSSRTPEGSLIPYPNVYQLFSLFIFMATNSFLSTEGVGKIYALTILNGMSLSTHHLTVYGIGGAFGPRYHSLLDNEIMQIVKVFCNLGVTPTVLREDIAPLNGVCGSLWAFQNIGILRLLLNYNADPDCLVSDDTCKATGDFGTVLQAAAARRHIQIAKALIEAGADIDLVSRVCVDNRCYFMNRGSGSLETPIQLAAEVTDTEMALLLLQSGASVNFRSMSTVLDTASRLTMFFRALRMTAGGQATQNENIRLVHQLLVSGAAVDSRYIHYDDTPHQIAARSSSMRAAFWSTIVHASPANDNGRTAIQTAAESGNIAIVQMFLDMDADVNASPGWKIVRKNNIYLLKFLLQAGDDVNAFSLRYLNMTALPYAVKQSWLEGVQRLLNYYSDIPTLPLCETEAGRWDTCTSNGYLIRHLISRNAGNHYGEAIRNSLKWVDGIEYPPDIDLLRLLLDAARAPISGGTAIDAAAEHGHLDMLQLLLNAYGDREGLAVCSQTASFAEREGHIAMAVWLRAYVTS</sequence>
<evidence type="ECO:0000256" key="2">
    <source>
        <dbReference type="ARBA" id="ARBA00023043"/>
    </source>
</evidence>
<evidence type="ECO:0000313" key="5">
    <source>
        <dbReference type="Proteomes" id="UP000001745"/>
    </source>
</evidence>
<dbReference type="Pfam" id="PF12796">
    <property type="entry name" value="Ank_2"/>
    <property type="match status" value="2"/>
</dbReference>
<feature type="repeat" description="ANK" evidence="3">
    <location>
        <begin position="414"/>
        <end position="446"/>
    </location>
</feature>
<dbReference type="Pfam" id="PF13637">
    <property type="entry name" value="Ank_4"/>
    <property type="match status" value="1"/>
</dbReference>
<dbReference type="PROSITE" id="PS50297">
    <property type="entry name" value="ANK_REP_REGION"/>
    <property type="match status" value="3"/>
</dbReference>
<dbReference type="EMBL" id="EQ962658">
    <property type="protein sequence ID" value="EED13649.1"/>
    <property type="molecule type" value="Genomic_DNA"/>
</dbReference>
<dbReference type="RefSeq" id="XP_002485887.1">
    <property type="nucleotide sequence ID" value="XM_002485842.1"/>
</dbReference>
<dbReference type="PROSITE" id="PS50088">
    <property type="entry name" value="ANK_REPEAT"/>
    <property type="match status" value="3"/>
</dbReference>
<dbReference type="Gene3D" id="1.25.40.20">
    <property type="entry name" value="Ankyrin repeat-containing domain"/>
    <property type="match status" value="3"/>
</dbReference>
<name>B8MM95_TALSN</name>
<gene>
    <name evidence="4" type="ORF">TSTA_099040</name>
</gene>
<evidence type="ECO:0000256" key="1">
    <source>
        <dbReference type="ARBA" id="ARBA00022737"/>
    </source>
</evidence>
<feature type="repeat" description="ANK" evidence="3">
    <location>
        <begin position="462"/>
        <end position="494"/>
    </location>
</feature>
<dbReference type="SUPFAM" id="SSF48403">
    <property type="entry name" value="Ankyrin repeat"/>
    <property type="match status" value="1"/>
</dbReference>
<proteinExistence type="predicted"/>
<dbReference type="PANTHER" id="PTHR24198">
    <property type="entry name" value="ANKYRIN REPEAT AND PROTEIN KINASE DOMAIN-CONTAINING PROTEIN"/>
    <property type="match status" value="1"/>
</dbReference>
<dbReference type="PANTHER" id="PTHR24198:SF165">
    <property type="entry name" value="ANKYRIN REPEAT-CONTAINING PROTEIN-RELATED"/>
    <property type="match status" value="1"/>
</dbReference>
<dbReference type="AlphaFoldDB" id="B8MM95"/>
<accession>B8MM95</accession>
<dbReference type="HOGENOM" id="CLU_354186_0_0_1"/>
<organism evidence="4 5">
    <name type="scientific">Talaromyces stipitatus (strain ATCC 10500 / CBS 375.48 / QM 6759 / NRRL 1006)</name>
    <name type="common">Penicillium stipitatum</name>
    <dbReference type="NCBI Taxonomy" id="441959"/>
    <lineage>
        <taxon>Eukaryota</taxon>
        <taxon>Fungi</taxon>
        <taxon>Dikarya</taxon>
        <taxon>Ascomycota</taxon>
        <taxon>Pezizomycotina</taxon>
        <taxon>Eurotiomycetes</taxon>
        <taxon>Eurotiomycetidae</taxon>
        <taxon>Eurotiales</taxon>
        <taxon>Trichocomaceae</taxon>
        <taxon>Talaromyces</taxon>
        <taxon>Talaromyces sect. Talaromyces</taxon>
    </lineage>
</organism>
<dbReference type="VEuPathDB" id="FungiDB:TSTA_099040"/>
<dbReference type="PhylomeDB" id="B8MM95"/>
<dbReference type="InterPro" id="IPR036770">
    <property type="entry name" value="Ankyrin_rpt-contain_sf"/>
</dbReference>
<keyword evidence="1" id="KW-0677">Repeat</keyword>
<dbReference type="eggNOG" id="KOG4177">
    <property type="taxonomic scope" value="Eukaryota"/>
</dbReference>
<evidence type="ECO:0000256" key="3">
    <source>
        <dbReference type="PROSITE-ProRule" id="PRU00023"/>
    </source>
</evidence>
<keyword evidence="2 3" id="KW-0040">ANK repeat</keyword>
<protein>
    <submittedName>
        <fullName evidence="4">Ankyrin repeat-containing protein, putative</fullName>
    </submittedName>
</protein>
<dbReference type="InParanoid" id="B8MM95"/>
<feature type="repeat" description="ANK" evidence="3">
    <location>
        <begin position="576"/>
        <end position="608"/>
    </location>
</feature>
<reference evidence="5" key="1">
    <citation type="journal article" date="2015" name="Genome Announc.">
        <title>Genome sequence of the AIDS-associated pathogen Penicillium marneffei (ATCC18224) and its near taxonomic relative Talaromyces stipitatus (ATCC10500).</title>
        <authorList>
            <person name="Nierman W.C."/>
            <person name="Fedorova-Abrams N.D."/>
            <person name="Andrianopoulos A."/>
        </authorList>
    </citation>
    <scope>NUCLEOTIDE SEQUENCE [LARGE SCALE GENOMIC DNA]</scope>
    <source>
        <strain evidence="5">ATCC 10500 / CBS 375.48 / QM 6759 / NRRL 1006</strain>
    </source>
</reference>
<dbReference type="InterPro" id="IPR002110">
    <property type="entry name" value="Ankyrin_rpt"/>
</dbReference>
<evidence type="ECO:0000313" key="4">
    <source>
        <dbReference type="EMBL" id="EED13649.1"/>
    </source>
</evidence>
<keyword evidence="5" id="KW-1185">Reference proteome</keyword>
<dbReference type="SMART" id="SM00248">
    <property type="entry name" value="ANK"/>
    <property type="match status" value="6"/>
</dbReference>
<dbReference type="STRING" id="441959.B8MM95"/>
<dbReference type="Proteomes" id="UP000001745">
    <property type="component" value="Unassembled WGS sequence"/>
</dbReference>
<dbReference type="OrthoDB" id="194358at2759"/>